<evidence type="ECO:0000256" key="7">
    <source>
        <dbReference type="ARBA" id="ARBA00081520"/>
    </source>
</evidence>
<dbReference type="GO" id="GO:0046983">
    <property type="term" value="F:protein dimerization activity"/>
    <property type="evidence" value="ECO:0007669"/>
    <property type="project" value="InterPro"/>
</dbReference>
<dbReference type="GO" id="GO:0006361">
    <property type="term" value="P:transcription initiation at RNA polymerase I promoter"/>
    <property type="evidence" value="ECO:0007669"/>
    <property type="project" value="EnsemblFungi"/>
</dbReference>
<dbReference type="OMA" id="KKKCRAF"/>
<protein>
    <recommendedName>
        <fullName evidence="2">DNA-directed RNA polymerases I and III subunit RPAC1</fullName>
    </recommendedName>
    <alternativeName>
        <fullName evidence="7">DNA-directed RNA polymerases I and III 40 kDa polypeptide</fullName>
    </alternativeName>
</protein>
<dbReference type="SUPFAM" id="SSF55257">
    <property type="entry name" value="RBP11-like subunits of RNA polymerase"/>
    <property type="match status" value="1"/>
</dbReference>
<dbReference type="HAMAP" id="MF_00320">
    <property type="entry name" value="RNApol_arch_Rpo3"/>
    <property type="match status" value="1"/>
</dbReference>
<dbReference type="GO" id="GO:0003677">
    <property type="term" value="F:DNA binding"/>
    <property type="evidence" value="ECO:0007669"/>
    <property type="project" value="InterPro"/>
</dbReference>
<proteinExistence type="inferred from homology"/>
<dbReference type="InterPro" id="IPR036603">
    <property type="entry name" value="RBP11-like"/>
</dbReference>
<gene>
    <name evidence="9" type="ORF">NEOLI_002757</name>
</gene>
<dbReference type="InterPro" id="IPR050518">
    <property type="entry name" value="Rpo3/RPB3_RNA_Pol_subunit"/>
</dbReference>
<dbReference type="Proteomes" id="UP000186594">
    <property type="component" value="Unassembled WGS sequence"/>
</dbReference>
<dbReference type="AlphaFoldDB" id="A0A1U7LJ88"/>
<dbReference type="Gene3D" id="3.30.1360.10">
    <property type="entry name" value="RNA polymerase, RBP11-like subunit"/>
    <property type="match status" value="1"/>
</dbReference>
<reference evidence="9 10" key="1">
    <citation type="submission" date="2016-04" db="EMBL/GenBank/DDBJ databases">
        <title>Evolutionary innovation and constraint leading to complex multicellularity in the Ascomycota.</title>
        <authorList>
            <person name="Cisse O."/>
            <person name="Nguyen A."/>
            <person name="Hewitt D.A."/>
            <person name="Jedd G."/>
            <person name="Stajich J.E."/>
        </authorList>
    </citation>
    <scope>NUCLEOTIDE SEQUENCE [LARGE SCALE GENOMIC DNA]</scope>
    <source>
        <strain evidence="9 10">DAH-3</strain>
    </source>
</reference>
<dbReference type="PROSITE" id="PS00446">
    <property type="entry name" value="RNA_POL_D_30KD"/>
    <property type="match status" value="1"/>
</dbReference>
<dbReference type="GO" id="GO:0006363">
    <property type="term" value="P:termination of RNA polymerase I transcription"/>
    <property type="evidence" value="ECO:0007669"/>
    <property type="project" value="EnsemblFungi"/>
</dbReference>
<accession>A0A1U7LJ88</accession>
<dbReference type="FunFam" id="3.30.1360.10:FF:000005">
    <property type="entry name" value="Dna-directed rna polymerases i and iii subunit"/>
    <property type="match status" value="1"/>
</dbReference>
<dbReference type="InterPro" id="IPR036643">
    <property type="entry name" value="RNApol_insert_sf"/>
</dbReference>
<organism evidence="9 10">
    <name type="scientific">Neolecta irregularis (strain DAH-3)</name>
    <dbReference type="NCBI Taxonomy" id="1198029"/>
    <lineage>
        <taxon>Eukaryota</taxon>
        <taxon>Fungi</taxon>
        <taxon>Dikarya</taxon>
        <taxon>Ascomycota</taxon>
        <taxon>Taphrinomycotina</taxon>
        <taxon>Neolectales</taxon>
        <taxon>Neolectaceae</taxon>
        <taxon>Neolecta</taxon>
    </lineage>
</organism>
<feature type="domain" description="DNA-directed RNA polymerase RpoA/D/Rpb3-type" evidence="8">
    <location>
        <begin position="59"/>
        <end position="342"/>
    </location>
</feature>
<dbReference type="InterPro" id="IPR011263">
    <property type="entry name" value="DNA-dir_RNA_pol_RpoA/D/Rpb3"/>
</dbReference>
<dbReference type="Gene3D" id="2.170.120.12">
    <property type="entry name" value="DNA-directed RNA polymerase, insert domain"/>
    <property type="match status" value="1"/>
</dbReference>
<keyword evidence="4" id="KW-0804">Transcription</keyword>
<dbReference type="InterPro" id="IPR011262">
    <property type="entry name" value="DNA-dir_RNA_pol_insert"/>
</dbReference>
<dbReference type="PANTHER" id="PTHR11800:SF13">
    <property type="entry name" value="DNA-DIRECTED RNA POLYMERASES I AND III SUBUNIT RPAC1"/>
    <property type="match status" value="1"/>
</dbReference>
<dbReference type="GO" id="GO:0006384">
    <property type="term" value="P:transcription initiation at RNA polymerase III promoter"/>
    <property type="evidence" value="ECO:0007669"/>
    <property type="project" value="EnsemblFungi"/>
</dbReference>
<evidence type="ECO:0000256" key="6">
    <source>
        <dbReference type="ARBA" id="ARBA00025804"/>
    </source>
</evidence>
<dbReference type="InterPro" id="IPR022842">
    <property type="entry name" value="RNAP_Rpo3/Rpb3/RPAC1"/>
</dbReference>
<dbReference type="OrthoDB" id="270173at2759"/>
<dbReference type="FunFam" id="2.170.120.12:FF:000003">
    <property type="entry name" value="Dna-directed rna polymerases i and iii subunit"/>
    <property type="match status" value="1"/>
</dbReference>
<evidence type="ECO:0000256" key="3">
    <source>
        <dbReference type="ARBA" id="ARBA00022478"/>
    </source>
</evidence>
<dbReference type="GO" id="GO:0005736">
    <property type="term" value="C:RNA polymerase I complex"/>
    <property type="evidence" value="ECO:0007669"/>
    <property type="project" value="EnsemblFungi"/>
</dbReference>
<comment type="subcellular location">
    <subcellularLocation>
        <location evidence="1">Nucleus</location>
    </subcellularLocation>
</comment>
<comment type="caution">
    <text evidence="9">The sequence shown here is derived from an EMBL/GenBank/DDBJ whole genome shotgun (WGS) entry which is preliminary data.</text>
</comment>
<evidence type="ECO:0000313" key="9">
    <source>
        <dbReference type="EMBL" id="OLL22709.1"/>
    </source>
</evidence>
<dbReference type="Pfam" id="PF01000">
    <property type="entry name" value="RNA_pol_A_bac"/>
    <property type="match status" value="1"/>
</dbReference>
<evidence type="ECO:0000256" key="5">
    <source>
        <dbReference type="ARBA" id="ARBA00023242"/>
    </source>
</evidence>
<dbReference type="GO" id="GO:0005666">
    <property type="term" value="C:RNA polymerase III complex"/>
    <property type="evidence" value="ECO:0007669"/>
    <property type="project" value="EnsemblFungi"/>
</dbReference>
<dbReference type="Pfam" id="PF01193">
    <property type="entry name" value="RNA_pol_L"/>
    <property type="match status" value="1"/>
</dbReference>
<dbReference type="GO" id="GO:0006362">
    <property type="term" value="P:transcription elongation by RNA polymerase I"/>
    <property type="evidence" value="ECO:0007669"/>
    <property type="project" value="EnsemblFungi"/>
</dbReference>
<dbReference type="PANTHER" id="PTHR11800">
    <property type="entry name" value="DNA-DIRECTED RNA POLYMERASE"/>
    <property type="match status" value="1"/>
</dbReference>
<evidence type="ECO:0000256" key="1">
    <source>
        <dbReference type="ARBA" id="ARBA00004123"/>
    </source>
</evidence>
<evidence type="ECO:0000259" key="8">
    <source>
        <dbReference type="SMART" id="SM00662"/>
    </source>
</evidence>
<dbReference type="SMART" id="SM00662">
    <property type="entry name" value="RPOLD"/>
    <property type="match status" value="1"/>
</dbReference>
<keyword evidence="5" id="KW-0539">Nucleus</keyword>
<dbReference type="GO" id="GO:0003899">
    <property type="term" value="F:DNA-directed RNA polymerase activity"/>
    <property type="evidence" value="ECO:0007669"/>
    <property type="project" value="EnsemblFungi"/>
</dbReference>
<dbReference type="InterPro" id="IPR033901">
    <property type="entry name" value="RNAPI/III_AC40"/>
</dbReference>
<sequence>MSKSKLERSRTEIGIEIDRVTDVTSTDFPGHWPGEDNSWDLEKFKSVFKIQPKKLDGDDLEFDLIHVDASIANAFRRILIAEIPTMAIEYVYVGNNTSVIQDEVLAQRLGLIPIKAHPDLFEWYISAPEGEDTNPTDQDTIVLSLRALCERNPNAKKDETDPLKLYSNAHILAGDIKWESQGRQSEWFAGNPIDVVNKDILIAKLRPGQEIDITMHAIKGIGKDHAKFSPVSTASYRLLPTIHITSPITGADARKFQKCFPKGVIDLIERNGEKVAVVRDTRKDTVSRECLRYDEFKDKVKLGRIRDHFIFSIESTGIMAPDELFIKSVQILREKCLRLKRDIAGGI</sequence>
<keyword evidence="3 9" id="KW-0240">DNA-directed RNA polymerase</keyword>
<evidence type="ECO:0000256" key="4">
    <source>
        <dbReference type="ARBA" id="ARBA00023163"/>
    </source>
</evidence>
<dbReference type="NCBIfam" id="NF001988">
    <property type="entry name" value="PRK00783.1"/>
    <property type="match status" value="1"/>
</dbReference>
<dbReference type="InterPro" id="IPR001514">
    <property type="entry name" value="DNA-dir_RNA_pol_30-40kDasu_CS"/>
</dbReference>
<dbReference type="SUPFAM" id="SSF56553">
    <property type="entry name" value="Insert subdomain of RNA polymerase alpha subunit"/>
    <property type="match status" value="1"/>
</dbReference>
<dbReference type="EMBL" id="LXFE01002904">
    <property type="protein sequence ID" value="OLL22709.1"/>
    <property type="molecule type" value="Genomic_DNA"/>
</dbReference>
<name>A0A1U7LJ88_NEOID</name>
<dbReference type="GO" id="GO:0006386">
    <property type="term" value="P:termination of RNA polymerase III transcription"/>
    <property type="evidence" value="ECO:0007669"/>
    <property type="project" value="EnsemblFungi"/>
</dbReference>
<comment type="similarity">
    <text evidence="6">Belongs to the archaeal Rpo3/eukaryotic RPB3 RNA polymerase subunit family.</text>
</comment>
<evidence type="ECO:0000313" key="10">
    <source>
        <dbReference type="Proteomes" id="UP000186594"/>
    </source>
</evidence>
<dbReference type="STRING" id="1198029.A0A1U7LJ88"/>
<evidence type="ECO:0000256" key="2">
    <source>
        <dbReference type="ARBA" id="ARBA00022083"/>
    </source>
</evidence>
<dbReference type="CDD" id="cd07032">
    <property type="entry name" value="RNAP_I_II_AC40"/>
    <property type="match status" value="1"/>
</dbReference>
<dbReference type="GO" id="GO:0042797">
    <property type="term" value="P:tRNA transcription by RNA polymerase III"/>
    <property type="evidence" value="ECO:0007669"/>
    <property type="project" value="EnsemblFungi"/>
</dbReference>
<keyword evidence="10" id="KW-1185">Reference proteome</keyword>